<gene>
    <name evidence="1" type="ORF">MRB53_026178</name>
</gene>
<keyword evidence="2" id="KW-1185">Reference proteome</keyword>
<name>A0ACC2LHG7_PERAE</name>
<comment type="caution">
    <text evidence="1">The sequence shown here is derived from an EMBL/GenBank/DDBJ whole genome shotgun (WGS) entry which is preliminary data.</text>
</comment>
<reference evidence="1 2" key="1">
    <citation type="journal article" date="2022" name="Hortic Res">
        <title>A haplotype resolved chromosomal level avocado genome allows analysis of novel avocado genes.</title>
        <authorList>
            <person name="Nath O."/>
            <person name="Fletcher S.J."/>
            <person name="Hayward A."/>
            <person name="Shaw L.M."/>
            <person name="Masouleh A.K."/>
            <person name="Furtado A."/>
            <person name="Henry R.J."/>
            <person name="Mitter N."/>
        </authorList>
    </citation>
    <scope>NUCLEOTIDE SEQUENCE [LARGE SCALE GENOMIC DNA]</scope>
    <source>
        <strain evidence="2">cv. Hass</strain>
    </source>
</reference>
<sequence length="150" mass="16656">MVQSSRESLSSIGSKVERILALCAELMRLSRGPALDVVELLFLPRSLAEVVESERGLVAQLACLRSRRATLEKETIDVDILVKDQRCSLELDSSKMKGLERSLSLVNADLRKLSSDPAFLNEVRATYRSSVESEARGCIDNVLLCLQTFK</sequence>
<evidence type="ECO:0000313" key="1">
    <source>
        <dbReference type="EMBL" id="KAJ8632842.1"/>
    </source>
</evidence>
<evidence type="ECO:0000313" key="2">
    <source>
        <dbReference type="Proteomes" id="UP001234297"/>
    </source>
</evidence>
<protein>
    <submittedName>
        <fullName evidence="1">Uncharacterized protein</fullName>
    </submittedName>
</protein>
<dbReference type="EMBL" id="CM056816">
    <property type="protein sequence ID" value="KAJ8632842.1"/>
    <property type="molecule type" value="Genomic_DNA"/>
</dbReference>
<accession>A0ACC2LHG7</accession>
<proteinExistence type="predicted"/>
<dbReference type="Proteomes" id="UP001234297">
    <property type="component" value="Chromosome 8"/>
</dbReference>
<organism evidence="1 2">
    <name type="scientific">Persea americana</name>
    <name type="common">Avocado</name>
    <dbReference type="NCBI Taxonomy" id="3435"/>
    <lineage>
        <taxon>Eukaryota</taxon>
        <taxon>Viridiplantae</taxon>
        <taxon>Streptophyta</taxon>
        <taxon>Embryophyta</taxon>
        <taxon>Tracheophyta</taxon>
        <taxon>Spermatophyta</taxon>
        <taxon>Magnoliopsida</taxon>
        <taxon>Magnoliidae</taxon>
        <taxon>Laurales</taxon>
        <taxon>Lauraceae</taxon>
        <taxon>Persea</taxon>
    </lineage>
</organism>